<evidence type="ECO:0000313" key="2">
    <source>
        <dbReference type="EMBL" id="KAJ8984700.1"/>
    </source>
</evidence>
<keyword evidence="3" id="KW-1185">Reference proteome</keyword>
<sequence>MPKCTITATLMCAGNRRSEMTKIKSVKGLNWGPAAIGNATWTGVRLRDVLIRAGINEDDDTYKHVQFEGIDLDVTGKSYGASIQFWRAIDKRADVILAYEMNGVALPKDHGFPLRVVVPGVVGARNVKWLEKISVSKDESDSHWQQNDYKGFAPCVDYDTVDFSKAPAIQELPVISAICKPIDGDTVTVDDGHIFVTLGREVVKRL</sequence>
<organism evidence="2 3">
    <name type="scientific">Molorchus minor</name>
    <dbReference type="NCBI Taxonomy" id="1323400"/>
    <lineage>
        <taxon>Eukaryota</taxon>
        <taxon>Metazoa</taxon>
        <taxon>Ecdysozoa</taxon>
        <taxon>Arthropoda</taxon>
        <taxon>Hexapoda</taxon>
        <taxon>Insecta</taxon>
        <taxon>Pterygota</taxon>
        <taxon>Neoptera</taxon>
        <taxon>Endopterygota</taxon>
        <taxon>Coleoptera</taxon>
        <taxon>Polyphaga</taxon>
        <taxon>Cucujiformia</taxon>
        <taxon>Chrysomeloidea</taxon>
        <taxon>Cerambycidae</taxon>
        <taxon>Lamiinae</taxon>
        <taxon>Monochamini</taxon>
        <taxon>Molorchus</taxon>
    </lineage>
</organism>
<name>A0ABQ9K266_9CUCU</name>
<accession>A0ABQ9K266</accession>
<dbReference type="Pfam" id="PF00174">
    <property type="entry name" value="Oxidored_molyb"/>
    <property type="match status" value="1"/>
</dbReference>
<comment type="caution">
    <text evidence="2">The sequence shown here is derived from an EMBL/GenBank/DDBJ whole genome shotgun (WGS) entry which is preliminary data.</text>
</comment>
<dbReference type="PRINTS" id="PR00407">
    <property type="entry name" value="EUMOPTERIN"/>
</dbReference>
<dbReference type="SUPFAM" id="SSF56524">
    <property type="entry name" value="Oxidoreductase molybdopterin-binding domain"/>
    <property type="match status" value="1"/>
</dbReference>
<dbReference type="InterPro" id="IPR036374">
    <property type="entry name" value="OxRdtase_Mopterin-bd_sf"/>
</dbReference>
<dbReference type="InterPro" id="IPR008335">
    <property type="entry name" value="Mopterin_OxRdtase_euk"/>
</dbReference>
<gene>
    <name evidence="2" type="ORF">NQ317_004959</name>
</gene>
<dbReference type="PANTHER" id="PTHR19372">
    <property type="entry name" value="SULFITE REDUCTASE"/>
    <property type="match status" value="1"/>
</dbReference>
<reference evidence="2" key="1">
    <citation type="journal article" date="2023" name="Insect Mol. Biol.">
        <title>Genome sequencing provides insights into the evolution of gene families encoding plant cell wall-degrading enzymes in longhorned beetles.</title>
        <authorList>
            <person name="Shin N.R."/>
            <person name="Okamura Y."/>
            <person name="Kirsch R."/>
            <person name="Pauchet Y."/>
        </authorList>
    </citation>
    <scope>NUCLEOTIDE SEQUENCE</scope>
    <source>
        <strain evidence="2">MMC_N1</strain>
    </source>
</reference>
<proteinExistence type="predicted"/>
<dbReference type="InterPro" id="IPR000572">
    <property type="entry name" value="OxRdtase_Mopterin-bd_dom"/>
</dbReference>
<protein>
    <recommendedName>
        <fullName evidence="1">Oxidoreductase molybdopterin-binding domain-containing protein</fullName>
    </recommendedName>
</protein>
<dbReference type="Proteomes" id="UP001162164">
    <property type="component" value="Unassembled WGS sequence"/>
</dbReference>
<evidence type="ECO:0000313" key="3">
    <source>
        <dbReference type="Proteomes" id="UP001162164"/>
    </source>
</evidence>
<dbReference type="EMBL" id="JAPWTJ010000028">
    <property type="protein sequence ID" value="KAJ8984700.1"/>
    <property type="molecule type" value="Genomic_DNA"/>
</dbReference>
<dbReference type="Gene3D" id="3.90.420.10">
    <property type="entry name" value="Oxidoreductase, molybdopterin-binding domain"/>
    <property type="match status" value="1"/>
</dbReference>
<dbReference type="PANTHER" id="PTHR19372:SF7">
    <property type="entry name" value="SULFITE OXIDASE, MITOCHONDRIAL"/>
    <property type="match status" value="1"/>
</dbReference>
<feature type="domain" description="Oxidoreductase molybdopterin-binding" evidence="1">
    <location>
        <begin position="1"/>
        <end position="144"/>
    </location>
</feature>
<evidence type="ECO:0000259" key="1">
    <source>
        <dbReference type="Pfam" id="PF00174"/>
    </source>
</evidence>